<gene>
    <name evidence="1" type="ORF">E4T88_00455</name>
</gene>
<dbReference type="Proteomes" id="UP000298285">
    <property type="component" value="Unassembled WGS sequence"/>
</dbReference>
<dbReference type="OrthoDB" id="997622at2"/>
<proteinExistence type="predicted"/>
<reference evidence="1 2" key="1">
    <citation type="submission" date="2019-03" db="EMBL/GenBank/DDBJ databases">
        <title>Diversity of the mouse oral microbiome.</title>
        <authorList>
            <person name="Joseph S."/>
            <person name="Aduse-Opoku J."/>
            <person name="Curtis M."/>
            <person name="Wade W."/>
            <person name="Hashim A."/>
        </authorList>
    </citation>
    <scope>NUCLEOTIDE SEQUENCE [LARGE SCALE GENOMIC DNA]</scope>
    <source>
        <strain evidence="1 2">P11</strain>
    </source>
</reference>
<organism evidence="1 2">
    <name type="scientific">Dysgonomonas mossii</name>
    <dbReference type="NCBI Taxonomy" id="163665"/>
    <lineage>
        <taxon>Bacteria</taxon>
        <taxon>Pseudomonadati</taxon>
        <taxon>Bacteroidota</taxon>
        <taxon>Bacteroidia</taxon>
        <taxon>Bacteroidales</taxon>
        <taxon>Dysgonomonadaceae</taxon>
        <taxon>Dysgonomonas</taxon>
    </lineage>
</organism>
<evidence type="ECO:0000313" key="2">
    <source>
        <dbReference type="Proteomes" id="UP000298285"/>
    </source>
</evidence>
<dbReference type="RefSeq" id="WP_135103517.1">
    <property type="nucleotide sequence ID" value="NZ_JADGKW010000001.1"/>
</dbReference>
<dbReference type="AlphaFoldDB" id="A0A4Y9IQA3"/>
<protein>
    <submittedName>
        <fullName evidence="1">Uncharacterized protein</fullName>
    </submittedName>
</protein>
<name>A0A4Y9IQA3_9BACT</name>
<accession>A0A4Y9IQA3</accession>
<dbReference type="EMBL" id="SPPK01000001">
    <property type="protein sequence ID" value="TFU90482.1"/>
    <property type="molecule type" value="Genomic_DNA"/>
</dbReference>
<comment type="caution">
    <text evidence="1">The sequence shown here is derived from an EMBL/GenBank/DDBJ whole genome shotgun (WGS) entry which is preliminary data.</text>
</comment>
<evidence type="ECO:0000313" key="1">
    <source>
        <dbReference type="EMBL" id="TFU90482.1"/>
    </source>
</evidence>
<sequence>MSLRYSVIGDNTPENREWLEKVGYGLVVNSELDKYICVFHDSSYAVGGNFIPDYFYHKAISCIGNPHLFRSVTAMRDDSDYMQWFTDGNIRVCRNQSDFRYEVSIPSNIVKDVHKATLSELQEHFQRV</sequence>